<feature type="region of interest" description="Disordered" evidence="8">
    <location>
        <begin position="1"/>
        <end position="60"/>
    </location>
</feature>
<comment type="caution">
    <text evidence="10">The sequence shown here is derived from an EMBL/GenBank/DDBJ whole genome shotgun (WGS) entry which is preliminary data.</text>
</comment>
<evidence type="ECO:0000256" key="5">
    <source>
        <dbReference type="ARBA" id="ARBA00022801"/>
    </source>
</evidence>
<evidence type="ECO:0000256" key="3">
    <source>
        <dbReference type="ARBA" id="ARBA00009370"/>
    </source>
</evidence>
<feature type="transmembrane region" description="Helical" evidence="7">
    <location>
        <begin position="80"/>
        <end position="104"/>
    </location>
</feature>
<name>A0A430FR65_9BIFI</name>
<dbReference type="InterPro" id="IPR019533">
    <property type="entry name" value="Peptidase_S26"/>
</dbReference>
<comment type="similarity">
    <text evidence="3 7">Belongs to the peptidase S26 family.</text>
</comment>
<dbReference type="PRINTS" id="PR00727">
    <property type="entry name" value="LEADERPTASE"/>
</dbReference>
<dbReference type="GO" id="GO:0005886">
    <property type="term" value="C:plasma membrane"/>
    <property type="evidence" value="ECO:0007669"/>
    <property type="project" value="UniProtKB-SubCell"/>
</dbReference>
<dbReference type="CDD" id="cd06530">
    <property type="entry name" value="S26_SPase_I"/>
    <property type="match status" value="1"/>
</dbReference>
<evidence type="ECO:0000256" key="4">
    <source>
        <dbReference type="ARBA" id="ARBA00013208"/>
    </source>
</evidence>
<feature type="active site" evidence="6">
    <location>
        <position position="108"/>
    </location>
</feature>
<evidence type="ECO:0000256" key="8">
    <source>
        <dbReference type="SAM" id="MobiDB-lite"/>
    </source>
</evidence>
<keyword evidence="7" id="KW-0472">Membrane</keyword>
<evidence type="ECO:0000313" key="10">
    <source>
        <dbReference type="EMBL" id="RSX55343.1"/>
    </source>
</evidence>
<gene>
    <name evidence="10" type="ORF">D2E24_1358</name>
</gene>
<proteinExistence type="inferred from homology"/>
<dbReference type="PROSITE" id="PS00761">
    <property type="entry name" value="SPASE_I_3"/>
    <property type="match status" value="1"/>
</dbReference>
<evidence type="ECO:0000256" key="7">
    <source>
        <dbReference type="RuleBase" id="RU362042"/>
    </source>
</evidence>
<evidence type="ECO:0000313" key="11">
    <source>
        <dbReference type="Proteomes" id="UP000287470"/>
    </source>
</evidence>
<dbReference type="EC" id="3.4.21.89" evidence="4 7"/>
<dbReference type="GO" id="GO:0006465">
    <property type="term" value="P:signal peptide processing"/>
    <property type="evidence" value="ECO:0007669"/>
    <property type="project" value="InterPro"/>
</dbReference>
<dbReference type="Pfam" id="PF10502">
    <property type="entry name" value="Peptidase_S26"/>
    <property type="match status" value="1"/>
</dbReference>
<evidence type="ECO:0000256" key="2">
    <source>
        <dbReference type="ARBA" id="ARBA00004401"/>
    </source>
</evidence>
<evidence type="ECO:0000256" key="6">
    <source>
        <dbReference type="PIRSR" id="PIRSR600223-1"/>
    </source>
</evidence>
<dbReference type="NCBIfam" id="TIGR02227">
    <property type="entry name" value="sigpep_I_bact"/>
    <property type="match status" value="1"/>
</dbReference>
<comment type="subcellular location">
    <subcellularLocation>
        <location evidence="2">Cell membrane</location>
        <topology evidence="2">Single-pass type II membrane protein</topology>
    </subcellularLocation>
    <subcellularLocation>
        <location evidence="7">Membrane</location>
        <topology evidence="7">Single-pass type II membrane protein</topology>
    </subcellularLocation>
</comment>
<dbReference type="RefSeq" id="WP_241222904.1">
    <property type="nucleotide sequence ID" value="NZ_QXGK01000013.1"/>
</dbReference>
<dbReference type="AlphaFoldDB" id="A0A430FR65"/>
<protein>
    <recommendedName>
        <fullName evidence="4 7">Signal peptidase I</fullName>
        <ecNumber evidence="4 7">3.4.21.89</ecNumber>
    </recommendedName>
</protein>
<feature type="domain" description="Peptidase S26" evidence="9">
    <location>
        <begin position="78"/>
        <end position="252"/>
    </location>
</feature>
<feature type="compositionally biased region" description="Basic residues" evidence="8">
    <location>
        <begin position="22"/>
        <end position="36"/>
    </location>
</feature>
<evidence type="ECO:0000259" key="9">
    <source>
        <dbReference type="Pfam" id="PF10502"/>
    </source>
</evidence>
<feature type="active site" evidence="6">
    <location>
        <position position="161"/>
    </location>
</feature>
<dbReference type="InterPro" id="IPR019758">
    <property type="entry name" value="Pept_S26A_signal_pept_1_CS"/>
</dbReference>
<comment type="catalytic activity">
    <reaction evidence="1 7">
        <text>Cleavage of hydrophobic, N-terminal signal or leader sequences from secreted and periplasmic proteins.</text>
        <dbReference type="EC" id="3.4.21.89"/>
    </reaction>
</comment>
<dbReference type="EMBL" id="QXGK01000013">
    <property type="protein sequence ID" value="RSX55343.1"/>
    <property type="molecule type" value="Genomic_DNA"/>
</dbReference>
<dbReference type="InterPro" id="IPR000223">
    <property type="entry name" value="Pept_S26A_signal_pept_1"/>
</dbReference>
<dbReference type="Proteomes" id="UP000287470">
    <property type="component" value="Unassembled WGS sequence"/>
</dbReference>
<dbReference type="GO" id="GO:0004252">
    <property type="term" value="F:serine-type endopeptidase activity"/>
    <property type="evidence" value="ECO:0007669"/>
    <property type="project" value="InterPro"/>
</dbReference>
<keyword evidence="5 7" id="KW-0378">Hydrolase</keyword>
<evidence type="ECO:0000256" key="1">
    <source>
        <dbReference type="ARBA" id="ARBA00000677"/>
    </source>
</evidence>
<keyword evidence="7" id="KW-0645">Protease</keyword>
<reference evidence="10 11" key="1">
    <citation type="submission" date="2018-09" db="EMBL/GenBank/DDBJ databases">
        <title>Characterization of the phylogenetic diversity of five novel species belonging to the genus Bifidobacterium.</title>
        <authorList>
            <person name="Lugli G.A."/>
            <person name="Duranti S."/>
            <person name="Milani C."/>
        </authorList>
    </citation>
    <scope>NUCLEOTIDE SEQUENCE [LARGE SCALE GENOMIC DNA]</scope>
    <source>
        <strain evidence="10 11">2033B</strain>
    </source>
</reference>
<dbReference type="Gene3D" id="2.10.109.10">
    <property type="entry name" value="Umud Fragment, subunit A"/>
    <property type="match status" value="1"/>
</dbReference>
<keyword evidence="7" id="KW-0812">Transmembrane</keyword>
<dbReference type="PANTHER" id="PTHR43390">
    <property type="entry name" value="SIGNAL PEPTIDASE I"/>
    <property type="match status" value="1"/>
</dbReference>
<accession>A0A430FR65</accession>
<organism evidence="10 11">
    <name type="scientific">Bifidobacterium samirii</name>
    <dbReference type="NCBI Taxonomy" id="2306974"/>
    <lineage>
        <taxon>Bacteria</taxon>
        <taxon>Bacillati</taxon>
        <taxon>Actinomycetota</taxon>
        <taxon>Actinomycetes</taxon>
        <taxon>Bifidobacteriales</taxon>
        <taxon>Bifidobacteriaceae</taxon>
        <taxon>Bifidobacterium</taxon>
    </lineage>
</organism>
<dbReference type="PANTHER" id="PTHR43390:SF1">
    <property type="entry name" value="CHLOROPLAST PROCESSING PEPTIDASE"/>
    <property type="match status" value="1"/>
</dbReference>
<dbReference type="SUPFAM" id="SSF51306">
    <property type="entry name" value="LexA/Signal peptidase"/>
    <property type="match status" value="1"/>
</dbReference>
<keyword evidence="11" id="KW-1185">Reference proteome</keyword>
<keyword evidence="7" id="KW-1133">Transmembrane helix</keyword>
<dbReference type="InterPro" id="IPR036286">
    <property type="entry name" value="LexA/Signal_pep-like_sf"/>
</dbReference>
<feature type="region of interest" description="Disordered" evidence="8">
    <location>
        <begin position="277"/>
        <end position="304"/>
    </location>
</feature>
<sequence length="315" mass="32940">MPQRYEEGDAPQPQDASDQRRPGSRRARRTPRHAAPRRRDTVASGVVGMTGGAGEEPRNPLHATKSMEQAVDDAFGLRDMLVWCGVPVLVMLLLRLVLFGCYMIPSGSMLDTIELGDRVVTSKLSPRFIDLQRGDIIVFHDPANWLSSEKQSTVGGDYLIKRLIGMPGDTVSCAGAGEPITVNGVAVDESAYLKPGVDPSAFPFSVTVTEGHVFVMGDNRANSADSRYHQNDGANGLVPIDDVVGVAVARYWPLDRISLLSGHHDVFADVPDATASGSAGSSGSSVASAASGSSGPSDSVGSSALPAALAAGKGA</sequence>
<dbReference type="GO" id="GO:0009003">
    <property type="term" value="F:signal peptidase activity"/>
    <property type="evidence" value="ECO:0007669"/>
    <property type="project" value="UniProtKB-EC"/>
</dbReference>